<dbReference type="GO" id="GO:0008270">
    <property type="term" value="F:zinc ion binding"/>
    <property type="evidence" value="ECO:0007669"/>
    <property type="project" value="UniProtKB-KW"/>
</dbReference>
<dbReference type="InterPro" id="IPR047153">
    <property type="entry name" value="TRIM45/56/19-like"/>
</dbReference>
<dbReference type="InterPro" id="IPR017868">
    <property type="entry name" value="Filamin/ABP280_repeat-like"/>
</dbReference>
<evidence type="ECO:0000256" key="3">
    <source>
        <dbReference type="ARBA" id="ARBA00022737"/>
    </source>
</evidence>
<evidence type="ECO:0000256" key="2">
    <source>
        <dbReference type="ARBA" id="ARBA00022723"/>
    </source>
</evidence>
<evidence type="ECO:0000256" key="5">
    <source>
        <dbReference type="ARBA" id="ARBA00022833"/>
    </source>
</evidence>
<dbReference type="Pfam" id="PF13445">
    <property type="entry name" value="zf-RING_UBOX"/>
    <property type="match status" value="1"/>
</dbReference>
<dbReference type="Pfam" id="PF00643">
    <property type="entry name" value="zf-B_box"/>
    <property type="match status" value="1"/>
</dbReference>
<dbReference type="SMART" id="SM00336">
    <property type="entry name" value="BBOX"/>
    <property type="match status" value="1"/>
</dbReference>
<dbReference type="SMART" id="SM00557">
    <property type="entry name" value="IG_FLMN"/>
    <property type="match status" value="1"/>
</dbReference>
<dbReference type="Gene3D" id="2.60.40.10">
    <property type="entry name" value="Immunoglobulins"/>
    <property type="match status" value="1"/>
</dbReference>
<dbReference type="Gene3D" id="3.30.160.60">
    <property type="entry name" value="Classic Zinc Finger"/>
    <property type="match status" value="1"/>
</dbReference>
<dbReference type="InterPro" id="IPR027370">
    <property type="entry name" value="Znf-RING_euk"/>
</dbReference>
<dbReference type="InterPro" id="IPR013083">
    <property type="entry name" value="Znf_RING/FYVE/PHD"/>
</dbReference>
<accession>A0A6S7GB44</accession>
<dbReference type="PROSITE" id="PS50089">
    <property type="entry name" value="ZF_RING_2"/>
    <property type="match status" value="1"/>
</dbReference>
<evidence type="ECO:0000256" key="4">
    <source>
        <dbReference type="ARBA" id="ARBA00022771"/>
    </source>
</evidence>
<keyword evidence="7" id="KW-1185">Reference proteome</keyword>
<protein>
    <submittedName>
        <fullName evidence="6">Tripartite motif-containing 3</fullName>
    </submittedName>
</protein>
<dbReference type="OrthoDB" id="5351233at2759"/>
<dbReference type="Gene3D" id="3.30.40.10">
    <property type="entry name" value="Zinc/RING finger domain, C3HC4 (zinc finger)"/>
    <property type="match status" value="1"/>
</dbReference>
<evidence type="ECO:0000313" key="7">
    <source>
        <dbReference type="Proteomes" id="UP001152795"/>
    </source>
</evidence>
<dbReference type="PROSITE" id="PS50194">
    <property type="entry name" value="FILAMIN_REPEAT"/>
    <property type="match status" value="1"/>
</dbReference>
<dbReference type="InterPro" id="IPR001298">
    <property type="entry name" value="Filamin/ABP280_rpt"/>
</dbReference>
<dbReference type="PROSITE" id="PS00518">
    <property type="entry name" value="ZF_RING_1"/>
    <property type="match status" value="1"/>
</dbReference>
<dbReference type="InterPro" id="IPR000315">
    <property type="entry name" value="Znf_B-box"/>
</dbReference>
<comment type="similarity">
    <text evidence="1">Belongs to the TRIM/RBCC family.</text>
</comment>
<reference evidence="6" key="1">
    <citation type="submission" date="2020-04" db="EMBL/GenBank/DDBJ databases">
        <authorList>
            <person name="Alioto T."/>
            <person name="Alioto T."/>
            <person name="Gomez Garrido J."/>
        </authorList>
    </citation>
    <scope>NUCLEOTIDE SEQUENCE</scope>
    <source>
        <strain evidence="6">A484AB</strain>
    </source>
</reference>
<dbReference type="EMBL" id="CACRXK020001015">
    <property type="protein sequence ID" value="CAB3986439.1"/>
    <property type="molecule type" value="Genomic_DNA"/>
</dbReference>
<dbReference type="SUPFAM" id="SSF57845">
    <property type="entry name" value="B-box zinc-binding domain"/>
    <property type="match status" value="1"/>
</dbReference>
<dbReference type="Proteomes" id="UP001152795">
    <property type="component" value="Unassembled WGS sequence"/>
</dbReference>
<dbReference type="PROSITE" id="PS50119">
    <property type="entry name" value="ZF_BBOX"/>
    <property type="match status" value="1"/>
</dbReference>
<dbReference type="SUPFAM" id="SSF57850">
    <property type="entry name" value="RING/U-box"/>
    <property type="match status" value="1"/>
</dbReference>
<dbReference type="AlphaFoldDB" id="A0A6S7GB44"/>
<keyword evidence="3" id="KW-0677">Repeat</keyword>
<dbReference type="InterPro" id="IPR017907">
    <property type="entry name" value="Znf_RING_CS"/>
</dbReference>
<dbReference type="SUPFAM" id="SSF81296">
    <property type="entry name" value="E set domains"/>
    <property type="match status" value="1"/>
</dbReference>
<dbReference type="InterPro" id="IPR013783">
    <property type="entry name" value="Ig-like_fold"/>
</dbReference>
<keyword evidence="4" id="KW-0863">Zinc-finger</keyword>
<dbReference type="InterPro" id="IPR014756">
    <property type="entry name" value="Ig_E-set"/>
</dbReference>
<evidence type="ECO:0000313" key="6">
    <source>
        <dbReference type="EMBL" id="CAB3986439.1"/>
    </source>
</evidence>
<proteinExistence type="inferred from homology"/>
<dbReference type="SMART" id="SM00184">
    <property type="entry name" value="RING"/>
    <property type="match status" value="1"/>
</dbReference>
<gene>
    <name evidence="6" type="ORF">PACLA_8A004085</name>
</gene>
<keyword evidence="2" id="KW-0479">Metal-binding</keyword>
<dbReference type="PANTHER" id="PTHR25462:SF296">
    <property type="entry name" value="MEIOTIC P26, ISOFORM F"/>
    <property type="match status" value="1"/>
</dbReference>
<organism evidence="6 7">
    <name type="scientific">Paramuricea clavata</name>
    <name type="common">Red gorgonian</name>
    <name type="synonym">Violescent sea-whip</name>
    <dbReference type="NCBI Taxonomy" id="317549"/>
    <lineage>
        <taxon>Eukaryota</taxon>
        <taxon>Metazoa</taxon>
        <taxon>Cnidaria</taxon>
        <taxon>Anthozoa</taxon>
        <taxon>Octocorallia</taxon>
        <taxon>Malacalcyonacea</taxon>
        <taxon>Plexauridae</taxon>
        <taxon>Paramuricea</taxon>
    </lineage>
</organism>
<name>A0A6S7GB44_PARCT</name>
<comment type="caution">
    <text evidence="6">The sequence shown here is derived from an EMBL/GenBank/DDBJ whole genome shotgun (WGS) entry which is preliminary data.</text>
</comment>
<sequence length="422" mass="48363">MLILPRIFDTEMASGGLQTKLEQCLVCSICLYTLKDPRVFPECQHTFCYQCIVGLTQGKTEKSKISCPECRQEVEVGNSPDLSCFKRSYRVKDIVEHIELATIHDCVCDKHEGEEYKYYCQTCETPTCKDCTIQDHREHEYCAIKDVVEDFRKSLVEKLGDLRERKAHLGDDISNFEKLEESFKTTNEQVQVEINQHFDKLVKTVESQRQKLIAKANEITESKLQTTGMKIDDLRLKQTFVESNICDVETRFDDLKDEEVLMKEKRISEEPENMQFGNEYEQRSVHNDMKVFVLKSAEDFEKSLIQSCLVANSNVCPENCTSSLEPPKLKKDEQAVITVTCKDKANSDIKHGGQTVKAEFSGNATVREVSHIDHKDGTHDIIVVPKTQGVVGVKIYINGQEAPKCIFETTVRRDSKIFRHDH</sequence>
<evidence type="ECO:0000256" key="1">
    <source>
        <dbReference type="ARBA" id="ARBA00008518"/>
    </source>
</evidence>
<dbReference type="PANTHER" id="PTHR25462">
    <property type="entry name" value="BONUS, ISOFORM C-RELATED"/>
    <property type="match status" value="1"/>
</dbReference>
<dbReference type="InterPro" id="IPR001841">
    <property type="entry name" value="Znf_RING"/>
</dbReference>
<keyword evidence="5" id="KW-0862">Zinc</keyword>